<evidence type="ECO:0000256" key="12">
    <source>
        <dbReference type="ARBA" id="ARBA00077136"/>
    </source>
</evidence>
<comment type="similarity">
    <text evidence="9 15">Belongs to the L/F-transferase family.</text>
</comment>
<evidence type="ECO:0000256" key="1">
    <source>
        <dbReference type="ARBA" id="ARBA00004496"/>
    </source>
</evidence>
<dbReference type="Gene3D" id="3.40.630.70">
    <property type="entry name" value="Leucyl/phenylalanyl-tRNA-protein transferase, C-terminal domain"/>
    <property type="match status" value="1"/>
</dbReference>
<evidence type="ECO:0000256" key="7">
    <source>
        <dbReference type="ARBA" id="ARBA00051538"/>
    </source>
</evidence>
<evidence type="ECO:0000256" key="5">
    <source>
        <dbReference type="ARBA" id="ARBA00050607"/>
    </source>
</evidence>
<dbReference type="GO" id="GO:0030163">
    <property type="term" value="P:protein catabolic process"/>
    <property type="evidence" value="ECO:0007669"/>
    <property type="project" value="UniProtKB-UniRule"/>
</dbReference>
<name>A0A5R9PFE9_9GAMM</name>
<accession>A0A5R9PFE9</accession>
<evidence type="ECO:0000256" key="6">
    <source>
        <dbReference type="ARBA" id="ARBA00050652"/>
    </source>
</evidence>
<dbReference type="GO" id="GO:0008914">
    <property type="term" value="F:leucyl-tRNA--protein transferase activity"/>
    <property type="evidence" value="ECO:0007669"/>
    <property type="project" value="UniProtKB-UniRule"/>
</dbReference>
<keyword evidence="4 15" id="KW-0012">Acyltransferase</keyword>
<gene>
    <name evidence="15" type="primary">aat</name>
    <name evidence="16" type="ORF">E5S66_06225</name>
</gene>
<evidence type="ECO:0000256" key="8">
    <source>
        <dbReference type="ARBA" id="ARBA00054043"/>
    </source>
</evidence>
<evidence type="ECO:0000256" key="3">
    <source>
        <dbReference type="ARBA" id="ARBA00022679"/>
    </source>
</evidence>
<dbReference type="Proteomes" id="UP000308508">
    <property type="component" value="Unassembled WGS sequence"/>
</dbReference>
<comment type="catalytic activity">
    <reaction evidence="6 15">
        <text>N-terminal L-arginyl-[protein] + L-leucyl-tRNA(Leu) = N-terminal L-leucyl-L-arginyl-[protein] + tRNA(Leu) + H(+)</text>
        <dbReference type="Rhea" id="RHEA:50416"/>
        <dbReference type="Rhea" id="RHEA-COMP:9613"/>
        <dbReference type="Rhea" id="RHEA-COMP:9622"/>
        <dbReference type="Rhea" id="RHEA-COMP:12672"/>
        <dbReference type="Rhea" id="RHEA-COMP:12673"/>
        <dbReference type="ChEBI" id="CHEBI:15378"/>
        <dbReference type="ChEBI" id="CHEBI:64719"/>
        <dbReference type="ChEBI" id="CHEBI:78442"/>
        <dbReference type="ChEBI" id="CHEBI:78494"/>
        <dbReference type="ChEBI" id="CHEBI:133044"/>
        <dbReference type="EC" id="2.3.2.6"/>
    </reaction>
</comment>
<dbReference type="PANTHER" id="PTHR30098">
    <property type="entry name" value="LEUCYL/PHENYLALANYL-TRNA--PROTEIN TRANSFERASE"/>
    <property type="match status" value="1"/>
</dbReference>
<dbReference type="STRING" id="1123377.GCA_000423885_01784"/>
<evidence type="ECO:0000256" key="4">
    <source>
        <dbReference type="ARBA" id="ARBA00023315"/>
    </source>
</evidence>
<keyword evidence="3 15" id="KW-0808">Transferase</keyword>
<evidence type="ECO:0000256" key="9">
    <source>
        <dbReference type="ARBA" id="ARBA00061535"/>
    </source>
</evidence>
<comment type="catalytic activity">
    <reaction evidence="5 15">
        <text>L-phenylalanyl-tRNA(Phe) + an N-terminal L-alpha-aminoacyl-[protein] = an N-terminal L-phenylalanyl-L-alpha-aminoacyl-[protein] + tRNA(Phe)</text>
        <dbReference type="Rhea" id="RHEA:43632"/>
        <dbReference type="Rhea" id="RHEA-COMP:9668"/>
        <dbReference type="Rhea" id="RHEA-COMP:9699"/>
        <dbReference type="Rhea" id="RHEA-COMP:10636"/>
        <dbReference type="Rhea" id="RHEA-COMP:10637"/>
        <dbReference type="ChEBI" id="CHEBI:78442"/>
        <dbReference type="ChEBI" id="CHEBI:78531"/>
        <dbReference type="ChEBI" id="CHEBI:78597"/>
        <dbReference type="ChEBI" id="CHEBI:83561"/>
        <dbReference type="EC" id="2.3.2.6"/>
    </reaction>
</comment>
<dbReference type="RefSeq" id="WP_138348411.1">
    <property type="nucleotide sequence ID" value="NZ_SROY01000002.1"/>
</dbReference>
<evidence type="ECO:0000256" key="2">
    <source>
        <dbReference type="ARBA" id="ARBA00022490"/>
    </source>
</evidence>
<dbReference type="AlphaFoldDB" id="A0A5R9PFE9"/>
<evidence type="ECO:0000256" key="15">
    <source>
        <dbReference type="HAMAP-Rule" id="MF_00688"/>
    </source>
</evidence>
<organism evidence="16 17">
    <name type="scientific">Thermomonas fusca</name>
    <dbReference type="NCBI Taxonomy" id="215690"/>
    <lineage>
        <taxon>Bacteria</taxon>
        <taxon>Pseudomonadati</taxon>
        <taxon>Pseudomonadota</taxon>
        <taxon>Gammaproteobacteria</taxon>
        <taxon>Lysobacterales</taxon>
        <taxon>Lysobacteraceae</taxon>
        <taxon>Thermomonas</taxon>
    </lineage>
</organism>
<dbReference type="HAMAP" id="MF_00688">
    <property type="entry name" value="Leu_Phe_trans"/>
    <property type="match status" value="1"/>
</dbReference>
<dbReference type="EC" id="2.3.2.6" evidence="10 15"/>
<evidence type="ECO:0000256" key="14">
    <source>
        <dbReference type="ARBA" id="ARBA00083640"/>
    </source>
</evidence>
<dbReference type="InterPro" id="IPR016181">
    <property type="entry name" value="Acyl_CoA_acyltransferase"/>
</dbReference>
<dbReference type="GO" id="GO:0005737">
    <property type="term" value="C:cytoplasm"/>
    <property type="evidence" value="ECO:0007669"/>
    <property type="project" value="UniProtKB-SubCell"/>
</dbReference>
<keyword evidence="17" id="KW-1185">Reference proteome</keyword>
<sequence>MSLQLFELDADPASPFPPVELALSDPDGLLAFGGDLSPTRFLNAYRSGIFPWFSEGEPILWWSPSQRAVFRSDGVHLPSRLCRRLRNSGWTVRADSVFTQVVAGCAAPRAGQGGGTWITADMQAAYLALHRLGLAHSIEVFDAEDRLVGGLFGLSFGHMFCGDSMYSGESGASSLALAALARRLRDWGWPLLDAQVPNPHTRRLGVEIWPRADYLAALARLRDLPATPGNWQERFGQWPASALASA</sequence>
<proteinExistence type="inferred from homology"/>
<dbReference type="FunFam" id="3.30.70.3550:FF:000001">
    <property type="entry name" value="Leucyl/phenylalanyl-tRNA--protein transferase"/>
    <property type="match status" value="1"/>
</dbReference>
<evidence type="ECO:0000256" key="13">
    <source>
        <dbReference type="ARBA" id="ARBA00077165"/>
    </source>
</evidence>
<reference evidence="16 17" key="1">
    <citation type="submission" date="2019-04" db="EMBL/GenBank/DDBJ databases">
        <authorList>
            <person name="Grouzdev D.S."/>
            <person name="Nazina T.N."/>
        </authorList>
    </citation>
    <scope>NUCLEOTIDE SEQUENCE [LARGE SCALE GENOMIC DNA]</scope>
    <source>
        <strain evidence="16 17">SHC 3-19</strain>
    </source>
</reference>
<dbReference type="Gene3D" id="3.30.70.3550">
    <property type="entry name" value="Leucyl/phenylalanyl-tRNA-protein transferase, N-terminal domain"/>
    <property type="match status" value="1"/>
</dbReference>
<evidence type="ECO:0000313" key="16">
    <source>
        <dbReference type="EMBL" id="TLX22112.1"/>
    </source>
</evidence>
<dbReference type="InterPro" id="IPR042221">
    <property type="entry name" value="Leu/Phe-tRNA_Trfase_N"/>
</dbReference>
<dbReference type="SUPFAM" id="SSF55729">
    <property type="entry name" value="Acyl-CoA N-acyltransferases (Nat)"/>
    <property type="match status" value="1"/>
</dbReference>
<dbReference type="EMBL" id="SROY01000002">
    <property type="protein sequence ID" value="TLX22112.1"/>
    <property type="molecule type" value="Genomic_DNA"/>
</dbReference>
<comment type="function">
    <text evidence="8 15">Functions in the N-end rule pathway of protein degradation where it conjugates Leu, Phe and, less efficiently, Met from aminoacyl-tRNAs to the N-termini of proteins containing an N-terminal arginine or lysine.</text>
</comment>
<protein>
    <recommendedName>
        <fullName evidence="11 15">Leucyl/phenylalanyl-tRNA--protein transferase</fullName>
        <ecNumber evidence="10 15">2.3.2.6</ecNumber>
    </recommendedName>
    <alternativeName>
        <fullName evidence="12 15">L/F-transferase</fullName>
    </alternativeName>
    <alternativeName>
        <fullName evidence="13 15">Leucyltransferase</fullName>
    </alternativeName>
    <alternativeName>
        <fullName evidence="14 15">Phenyalanyltransferase</fullName>
    </alternativeName>
</protein>
<dbReference type="NCBIfam" id="TIGR00667">
    <property type="entry name" value="aat"/>
    <property type="match status" value="1"/>
</dbReference>
<comment type="catalytic activity">
    <reaction evidence="7 15">
        <text>N-terminal L-lysyl-[protein] + L-leucyl-tRNA(Leu) = N-terminal L-leucyl-L-lysyl-[protein] + tRNA(Leu) + H(+)</text>
        <dbReference type="Rhea" id="RHEA:12340"/>
        <dbReference type="Rhea" id="RHEA-COMP:9613"/>
        <dbReference type="Rhea" id="RHEA-COMP:9622"/>
        <dbReference type="Rhea" id="RHEA-COMP:12670"/>
        <dbReference type="Rhea" id="RHEA-COMP:12671"/>
        <dbReference type="ChEBI" id="CHEBI:15378"/>
        <dbReference type="ChEBI" id="CHEBI:65249"/>
        <dbReference type="ChEBI" id="CHEBI:78442"/>
        <dbReference type="ChEBI" id="CHEBI:78494"/>
        <dbReference type="ChEBI" id="CHEBI:133043"/>
        <dbReference type="EC" id="2.3.2.6"/>
    </reaction>
</comment>
<dbReference type="InterPro" id="IPR004616">
    <property type="entry name" value="Leu/Phe-tRNA_Trfase"/>
</dbReference>
<dbReference type="PANTHER" id="PTHR30098:SF2">
    <property type="entry name" value="LEUCYL_PHENYLALANYL-TRNA--PROTEIN TRANSFERASE"/>
    <property type="match status" value="1"/>
</dbReference>
<keyword evidence="2 15" id="KW-0963">Cytoplasm</keyword>
<dbReference type="InterPro" id="IPR042203">
    <property type="entry name" value="Leu/Phe-tRNA_Trfase_C"/>
</dbReference>
<dbReference type="Pfam" id="PF03588">
    <property type="entry name" value="Leu_Phe_trans"/>
    <property type="match status" value="1"/>
</dbReference>
<comment type="caution">
    <text evidence="16">The sequence shown here is derived from an EMBL/GenBank/DDBJ whole genome shotgun (WGS) entry which is preliminary data.</text>
</comment>
<evidence type="ECO:0000256" key="11">
    <source>
        <dbReference type="ARBA" id="ARBA00074372"/>
    </source>
</evidence>
<comment type="subcellular location">
    <subcellularLocation>
        <location evidence="1 15">Cytoplasm</location>
    </subcellularLocation>
</comment>
<evidence type="ECO:0000256" key="10">
    <source>
        <dbReference type="ARBA" id="ARBA00066767"/>
    </source>
</evidence>
<evidence type="ECO:0000313" key="17">
    <source>
        <dbReference type="Proteomes" id="UP000308508"/>
    </source>
</evidence>